<proteinExistence type="predicted"/>
<gene>
    <name evidence="3" type="ORF">BLA29_003984</name>
</gene>
<sequence length="72" mass="7979">MVFQLANKNDPQSSSESMPTPEQLRNESKKKLMHNILYFGFIVAGLRFAASMLNDGSPIDSLPDGIILLLID</sequence>
<dbReference type="EMBL" id="MUJZ01005260">
    <property type="protein sequence ID" value="OTF83080.1"/>
    <property type="molecule type" value="Genomic_DNA"/>
</dbReference>
<feature type="transmembrane region" description="Helical" evidence="2">
    <location>
        <begin position="35"/>
        <end position="53"/>
    </location>
</feature>
<keyword evidence="2" id="KW-0812">Transmembrane</keyword>
<keyword evidence="2" id="KW-1133">Transmembrane helix</keyword>
<accession>A0A1Y3BQ21</accession>
<keyword evidence="2" id="KW-0472">Membrane</keyword>
<protein>
    <submittedName>
        <fullName evidence="3">Uncharacterized protein</fullName>
    </submittedName>
</protein>
<dbReference type="Proteomes" id="UP000194236">
    <property type="component" value="Unassembled WGS sequence"/>
</dbReference>
<dbReference type="AlphaFoldDB" id="A0A1Y3BQ21"/>
<comment type="caution">
    <text evidence="3">The sequence shown here is derived from an EMBL/GenBank/DDBJ whole genome shotgun (WGS) entry which is preliminary data.</text>
</comment>
<evidence type="ECO:0000256" key="1">
    <source>
        <dbReference type="SAM" id="MobiDB-lite"/>
    </source>
</evidence>
<organism evidence="3 4">
    <name type="scientific">Euroglyphus maynei</name>
    <name type="common">Mayne's house dust mite</name>
    <dbReference type="NCBI Taxonomy" id="6958"/>
    <lineage>
        <taxon>Eukaryota</taxon>
        <taxon>Metazoa</taxon>
        <taxon>Ecdysozoa</taxon>
        <taxon>Arthropoda</taxon>
        <taxon>Chelicerata</taxon>
        <taxon>Arachnida</taxon>
        <taxon>Acari</taxon>
        <taxon>Acariformes</taxon>
        <taxon>Sarcoptiformes</taxon>
        <taxon>Astigmata</taxon>
        <taxon>Psoroptidia</taxon>
        <taxon>Analgoidea</taxon>
        <taxon>Pyroglyphidae</taxon>
        <taxon>Pyroglyphinae</taxon>
        <taxon>Euroglyphus</taxon>
    </lineage>
</organism>
<feature type="compositionally biased region" description="Polar residues" evidence="1">
    <location>
        <begin position="1"/>
        <end position="20"/>
    </location>
</feature>
<reference evidence="3 4" key="1">
    <citation type="submission" date="2017-03" db="EMBL/GenBank/DDBJ databases">
        <title>Genome Survey of Euroglyphus maynei.</title>
        <authorList>
            <person name="Arlian L.G."/>
            <person name="Morgan M.S."/>
            <person name="Rider S.D."/>
        </authorList>
    </citation>
    <scope>NUCLEOTIDE SEQUENCE [LARGE SCALE GENOMIC DNA]</scope>
    <source>
        <strain evidence="3">Arlian Lab</strain>
        <tissue evidence="3">Whole body</tissue>
    </source>
</reference>
<name>A0A1Y3BQ21_EURMA</name>
<feature type="region of interest" description="Disordered" evidence="1">
    <location>
        <begin position="1"/>
        <end position="26"/>
    </location>
</feature>
<evidence type="ECO:0000313" key="4">
    <source>
        <dbReference type="Proteomes" id="UP000194236"/>
    </source>
</evidence>
<keyword evidence="4" id="KW-1185">Reference proteome</keyword>
<evidence type="ECO:0000313" key="3">
    <source>
        <dbReference type="EMBL" id="OTF83080.1"/>
    </source>
</evidence>
<evidence type="ECO:0000256" key="2">
    <source>
        <dbReference type="SAM" id="Phobius"/>
    </source>
</evidence>